<dbReference type="PANTHER" id="PTHR18968:SF166">
    <property type="entry name" value="2-HYDROXYACYL-COA LYASE 2"/>
    <property type="match status" value="1"/>
</dbReference>
<dbReference type="GO" id="GO:0030976">
    <property type="term" value="F:thiamine pyrophosphate binding"/>
    <property type="evidence" value="ECO:0007669"/>
    <property type="project" value="InterPro"/>
</dbReference>
<evidence type="ECO:0000256" key="4">
    <source>
        <dbReference type="ARBA" id="ARBA00018936"/>
    </source>
</evidence>
<reference evidence="16" key="2">
    <citation type="submission" date="2025-08" db="UniProtKB">
        <authorList>
            <consortium name="Ensembl"/>
        </authorList>
    </citation>
    <scope>IDENTIFICATION</scope>
</reference>
<dbReference type="CDD" id="cd07035">
    <property type="entry name" value="TPP_PYR_POX_like"/>
    <property type="match status" value="1"/>
</dbReference>
<evidence type="ECO:0000256" key="5">
    <source>
        <dbReference type="ARBA" id="ARBA00022723"/>
    </source>
</evidence>
<evidence type="ECO:0000259" key="13">
    <source>
        <dbReference type="Pfam" id="PF00205"/>
    </source>
</evidence>
<reference evidence="16 17" key="1">
    <citation type="journal article" date="2007" name="Nature">
        <title>Genome of the marsupial Monodelphis domestica reveals innovation in non-coding sequences.</title>
        <authorList>
            <person name="Mikkelsen T.S."/>
            <person name="Wakefield M.J."/>
            <person name="Aken B."/>
            <person name="Amemiya C.T."/>
            <person name="Chang J.L."/>
            <person name="Duke S."/>
            <person name="Garber M."/>
            <person name="Gentles A.J."/>
            <person name="Goodstadt L."/>
            <person name="Heger A."/>
            <person name="Jurka J."/>
            <person name="Kamal M."/>
            <person name="Mauceli E."/>
            <person name="Searle S.M."/>
            <person name="Sharpe T."/>
            <person name="Baker M.L."/>
            <person name="Batzer M.A."/>
            <person name="Benos P.V."/>
            <person name="Belov K."/>
            <person name="Clamp M."/>
            <person name="Cook A."/>
            <person name="Cuff J."/>
            <person name="Das R."/>
            <person name="Davidow L."/>
            <person name="Deakin J.E."/>
            <person name="Fazzari M.J."/>
            <person name="Glass J.L."/>
            <person name="Grabherr M."/>
            <person name="Greally J.M."/>
            <person name="Gu W."/>
            <person name="Hore T.A."/>
            <person name="Huttley G.A."/>
            <person name="Kleber M."/>
            <person name="Jirtle R.L."/>
            <person name="Koina E."/>
            <person name="Lee J.T."/>
            <person name="Mahony S."/>
            <person name="Marra M.A."/>
            <person name="Miller R.D."/>
            <person name="Nicholls R.D."/>
            <person name="Oda M."/>
            <person name="Papenfuss A.T."/>
            <person name="Parra Z.E."/>
            <person name="Pollock D.D."/>
            <person name="Ray D.A."/>
            <person name="Schein J.E."/>
            <person name="Speed T.P."/>
            <person name="Thompson K."/>
            <person name="VandeBerg J.L."/>
            <person name="Wade C.M."/>
            <person name="Walker J.A."/>
            <person name="Waters P.D."/>
            <person name="Webber C."/>
            <person name="Weidman J.R."/>
            <person name="Xie X."/>
            <person name="Zody M.C."/>
            <person name="Baldwin J."/>
            <person name="Abdouelleil A."/>
            <person name="Abdulkadir J."/>
            <person name="Abebe A."/>
            <person name="Abera B."/>
            <person name="Abreu J."/>
            <person name="Acer S.C."/>
            <person name="Aftuck L."/>
            <person name="Alexander A."/>
            <person name="An P."/>
            <person name="Anderson E."/>
            <person name="Anderson S."/>
            <person name="Arachi H."/>
            <person name="Azer M."/>
            <person name="Bachantsang P."/>
            <person name="Barry A."/>
            <person name="Bayul T."/>
            <person name="Berlin A."/>
            <person name="Bessette D."/>
            <person name="Bloom T."/>
            <person name="Bloom T."/>
            <person name="Boguslavskiy L."/>
            <person name="Bonnet C."/>
            <person name="Boukhgalter B."/>
            <person name="Bourzgui I."/>
            <person name="Brown A."/>
            <person name="Cahill P."/>
            <person name="Channer S."/>
            <person name="Cheshatsang Y."/>
            <person name="Chuda L."/>
            <person name="Citroen M."/>
            <person name="Collymore A."/>
            <person name="Cooke P."/>
            <person name="Costello M."/>
            <person name="D'Aco K."/>
            <person name="Daza R."/>
            <person name="De Haan G."/>
            <person name="DeGray S."/>
            <person name="DeMaso C."/>
            <person name="Dhargay N."/>
            <person name="Dooley K."/>
            <person name="Dooley E."/>
            <person name="Doricent M."/>
            <person name="Dorje P."/>
            <person name="Dorjee K."/>
            <person name="Dupes A."/>
            <person name="Elong R."/>
            <person name="Falk J."/>
            <person name="Farina A."/>
            <person name="Faro S."/>
            <person name="Ferguson D."/>
            <person name="Fisher S."/>
            <person name="Foley C.D."/>
            <person name="Franke A."/>
            <person name="Friedrich D."/>
            <person name="Gadbois L."/>
            <person name="Gearin G."/>
            <person name="Gearin C.R."/>
            <person name="Giannoukos G."/>
            <person name="Goode T."/>
            <person name="Graham J."/>
            <person name="Grandbois E."/>
            <person name="Grewal S."/>
            <person name="Gyaltsen K."/>
            <person name="Hafez N."/>
            <person name="Hagos B."/>
            <person name="Hall J."/>
            <person name="Henson C."/>
            <person name="Hollinger A."/>
            <person name="Honan T."/>
            <person name="Huard M.D."/>
            <person name="Hughes L."/>
            <person name="Hurhula B."/>
            <person name="Husby M.E."/>
            <person name="Kamat A."/>
            <person name="Kanga B."/>
            <person name="Kashin S."/>
            <person name="Khazanovich D."/>
            <person name="Kisner P."/>
            <person name="Lance K."/>
            <person name="Lara M."/>
            <person name="Lee W."/>
            <person name="Lennon N."/>
            <person name="Letendre F."/>
            <person name="LeVine R."/>
            <person name="Lipovsky A."/>
            <person name="Liu X."/>
            <person name="Liu J."/>
            <person name="Liu S."/>
            <person name="Lokyitsang T."/>
            <person name="Lokyitsang Y."/>
            <person name="Lubonja R."/>
            <person name="Lui A."/>
            <person name="MacDonald P."/>
            <person name="Magnisalis V."/>
            <person name="Maru K."/>
            <person name="Matthews C."/>
            <person name="McCusker W."/>
            <person name="McDonough S."/>
            <person name="Mehta T."/>
            <person name="Meldrim J."/>
            <person name="Meneus L."/>
            <person name="Mihai O."/>
            <person name="Mihalev A."/>
            <person name="Mihova T."/>
            <person name="Mittelman R."/>
            <person name="Mlenga V."/>
            <person name="Montmayeur A."/>
            <person name="Mulrain L."/>
            <person name="Navidi A."/>
            <person name="Naylor J."/>
            <person name="Negash T."/>
            <person name="Nguyen T."/>
            <person name="Nguyen N."/>
            <person name="Nicol R."/>
            <person name="Norbu C."/>
            <person name="Norbu N."/>
            <person name="Novod N."/>
            <person name="O'Neill B."/>
            <person name="Osman S."/>
            <person name="Markiewicz E."/>
            <person name="Oyono O.L."/>
            <person name="Patti C."/>
            <person name="Phunkhang P."/>
            <person name="Pierre F."/>
            <person name="Priest M."/>
            <person name="Raghuraman S."/>
            <person name="Rege F."/>
            <person name="Reyes R."/>
            <person name="Rise C."/>
            <person name="Rogov P."/>
            <person name="Ross K."/>
            <person name="Ryan E."/>
            <person name="Settipalli S."/>
            <person name="Shea T."/>
            <person name="Sherpa N."/>
            <person name="Shi L."/>
            <person name="Shih D."/>
            <person name="Sparrow T."/>
            <person name="Spaulding J."/>
            <person name="Stalker J."/>
            <person name="Stange-Thomann N."/>
            <person name="Stavropoulos S."/>
            <person name="Stone C."/>
            <person name="Strader C."/>
            <person name="Tesfaye S."/>
            <person name="Thomson T."/>
            <person name="Thoulutsang Y."/>
            <person name="Thoulutsang D."/>
            <person name="Topham K."/>
            <person name="Topping I."/>
            <person name="Tsamla T."/>
            <person name="Vassiliev H."/>
            <person name="Vo A."/>
            <person name="Wangchuk T."/>
            <person name="Wangdi T."/>
            <person name="Weiand M."/>
            <person name="Wilkinson J."/>
            <person name="Wilson A."/>
            <person name="Yadav S."/>
            <person name="Young G."/>
            <person name="Yu Q."/>
            <person name="Zembek L."/>
            <person name="Zhong D."/>
            <person name="Zimmer A."/>
            <person name="Zwirko Z."/>
            <person name="Jaffe D.B."/>
            <person name="Alvarez P."/>
            <person name="Brockman W."/>
            <person name="Butler J."/>
            <person name="Chin C."/>
            <person name="Gnerre S."/>
            <person name="MacCallum I."/>
            <person name="Graves J.A."/>
            <person name="Ponting C.P."/>
            <person name="Breen M."/>
            <person name="Samollow P.B."/>
            <person name="Lander E.S."/>
            <person name="Lindblad-Toh K."/>
        </authorList>
    </citation>
    <scope>NUCLEOTIDE SEQUENCE [LARGE SCALE GENOMIC DNA]</scope>
</reference>
<evidence type="ECO:0000313" key="17">
    <source>
        <dbReference type="Proteomes" id="UP000002280"/>
    </source>
</evidence>
<dbReference type="Bgee" id="ENSMODG00000014519">
    <property type="expression patterns" value="Expressed in adult mammalian kidney and 17 other cell types or tissues"/>
</dbReference>
<dbReference type="OMA" id="QETDMIG"/>
<evidence type="ECO:0000256" key="8">
    <source>
        <dbReference type="ARBA" id="ARBA00032551"/>
    </source>
</evidence>
<dbReference type="OrthoDB" id="16262at2759"/>
<dbReference type="GO" id="GO:0005789">
    <property type="term" value="C:endoplasmic reticulum membrane"/>
    <property type="evidence" value="ECO:0007669"/>
    <property type="project" value="Ensembl"/>
</dbReference>
<evidence type="ECO:0000256" key="2">
    <source>
        <dbReference type="ARBA" id="ARBA00001964"/>
    </source>
</evidence>
<dbReference type="GO" id="GO:0005948">
    <property type="term" value="C:acetolactate synthase complex"/>
    <property type="evidence" value="ECO:0000318"/>
    <property type="project" value="GO_Central"/>
</dbReference>
<dbReference type="InterPro" id="IPR000399">
    <property type="entry name" value="TPP-bd_CS"/>
</dbReference>
<dbReference type="Gene3D" id="3.40.50.970">
    <property type="match status" value="2"/>
</dbReference>
<evidence type="ECO:0000259" key="14">
    <source>
        <dbReference type="Pfam" id="PF02775"/>
    </source>
</evidence>
<feature type="domain" description="Thiamine pyrophosphate enzyme TPP-binding" evidence="14">
    <location>
        <begin position="463"/>
        <end position="614"/>
    </location>
</feature>
<evidence type="ECO:0000256" key="3">
    <source>
        <dbReference type="ARBA" id="ARBA00007812"/>
    </source>
</evidence>
<dbReference type="GeneTree" id="ENSGT00940000158035"/>
<feature type="domain" description="Thiamine pyrophosphate enzyme N-terminal TPP-binding" evidence="15">
    <location>
        <begin position="48"/>
        <end position="162"/>
    </location>
</feature>
<dbReference type="PROSITE" id="PS00187">
    <property type="entry name" value="TPP_ENZYMES"/>
    <property type="match status" value="1"/>
</dbReference>
<dbReference type="RefSeq" id="XP_001366722.1">
    <property type="nucleotide sequence ID" value="XM_001366685.4"/>
</dbReference>
<evidence type="ECO:0000256" key="6">
    <source>
        <dbReference type="ARBA" id="ARBA00023052"/>
    </source>
</evidence>
<feature type="domain" description="Thiamine pyrophosphate enzyme central" evidence="13">
    <location>
        <begin position="269"/>
        <end position="400"/>
    </location>
</feature>
<dbReference type="HOGENOM" id="CLU_013748_3_3_1"/>
<dbReference type="CDD" id="cd02004">
    <property type="entry name" value="TPP_BZL_OCoD_HPCL"/>
    <property type="match status" value="1"/>
</dbReference>
<dbReference type="SUPFAM" id="SSF52467">
    <property type="entry name" value="DHS-like NAD/FAD-binding domain"/>
    <property type="match status" value="1"/>
</dbReference>
<dbReference type="AlphaFoldDB" id="F7ERP5"/>
<comment type="cofactor">
    <cofactor evidence="2">
        <name>thiamine diphosphate</name>
        <dbReference type="ChEBI" id="CHEBI:58937"/>
    </cofactor>
</comment>
<dbReference type="SUPFAM" id="SSF52518">
    <property type="entry name" value="Thiamin diphosphate-binding fold (THDP-binding)"/>
    <property type="match status" value="2"/>
</dbReference>
<evidence type="ECO:0000256" key="11">
    <source>
        <dbReference type="RuleBase" id="RU362132"/>
    </source>
</evidence>
<keyword evidence="12" id="KW-1133">Transmembrane helix</keyword>
<comment type="catalytic activity">
    <reaction evidence="9">
        <text>2-hydroxyoctadecanoyl-CoA = heptadecanal + formyl-CoA</text>
        <dbReference type="Rhea" id="RHEA:55196"/>
        <dbReference type="ChEBI" id="CHEBI:57376"/>
        <dbReference type="ChEBI" id="CHEBI:74116"/>
        <dbReference type="ChEBI" id="CHEBI:138631"/>
    </reaction>
    <physiologicalReaction direction="left-to-right" evidence="9">
        <dbReference type="Rhea" id="RHEA:55197"/>
    </physiologicalReaction>
</comment>
<dbReference type="FunCoup" id="F7ERP5">
    <property type="interactions" value="119"/>
</dbReference>
<comment type="catalytic activity">
    <reaction evidence="10">
        <text>(2R)-hydroxyhexadecanoyl-CoA = pentadecanal + formyl-CoA</text>
        <dbReference type="Rhea" id="RHEA:55212"/>
        <dbReference type="ChEBI" id="CHEBI:17302"/>
        <dbReference type="ChEBI" id="CHEBI:57376"/>
        <dbReference type="ChEBI" id="CHEBI:138654"/>
    </reaction>
    <physiologicalReaction direction="left-to-right" evidence="10">
        <dbReference type="Rhea" id="RHEA:55213"/>
    </physiologicalReaction>
</comment>
<evidence type="ECO:0000313" key="16">
    <source>
        <dbReference type="Ensembl" id="ENSMODP00000018143.3"/>
    </source>
</evidence>
<keyword evidence="5" id="KW-0479">Metal-binding</keyword>
<reference evidence="16" key="3">
    <citation type="submission" date="2025-09" db="UniProtKB">
        <authorList>
            <consortium name="Ensembl"/>
        </authorList>
    </citation>
    <scope>IDENTIFICATION</scope>
</reference>
<dbReference type="GO" id="GO:0001561">
    <property type="term" value="P:fatty acid alpha-oxidation"/>
    <property type="evidence" value="ECO:0007669"/>
    <property type="project" value="Ensembl"/>
</dbReference>
<evidence type="ECO:0000256" key="12">
    <source>
        <dbReference type="SAM" id="Phobius"/>
    </source>
</evidence>
<dbReference type="Pfam" id="PF02775">
    <property type="entry name" value="TPP_enzyme_C"/>
    <property type="match status" value="1"/>
</dbReference>
<comment type="cofactor">
    <cofactor evidence="1">
        <name>Mg(2+)</name>
        <dbReference type="ChEBI" id="CHEBI:18420"/>
    </cofactor>
</comment>
<organism evidence="16 17">
    <name type="scientific">Monodelphis domestica</name>
    <name type="common">Gray short-tailed opossum</name>
    <dbReference type="NCBI Taxonomy" id="13616"/>
    <lineage>
        <taxon>Eukaryota</taxon>
        <taxon>Metazoa</taxon>
        <taxon>Chordata</taxon>
        <taxon>Craniata</taxon>
        <taxon>Vertebrata</taxon>
        <taxon>Euteleostomi</taxon>
        <taxon>Mammalia</taxon>
        <taxon>Metatheria</taxon>
        <taxon>Didelphimorphia</taxon>
        <taxon>Didelphidae</taxon>
        <taxon>Monodelphis</taxon>
    </lineage>
</organism>
<keyword evidence="6 11" id="KW-0786">Thiamine pyrophosphate</keyword>
<dbReference type="KEGG" id="mdo:100012422"/>
<name>F7ERP5_MONDO</name>
<feature type="transmembrane region" description="Helical" evidence="12">
    <location>
        <begin position="12"/>
        <end position="37"/>
    </location>
</feature>
<dbReference type="InterPro" id="IPR045229">
    <property type="entry name" value="TPP_enz"/>
</dbReference>
<dbReference type="InterPro" id="IPR012000">
    <property type="entry name" value="Thiamin_PyroP_enz_cen_dom"/>
</dbReference>
<dbReference type="eggNOG" id="KOG1185">
    <property type="taxonomic scope" value="Eukaryota"/>
</dbReference>
<dbReference type="Gene3D" id="3.40.50.1220">
    <property type="entry name" value="TPP-binding domain"/>
    <property type="match status" value="1"/>
</dbReference>
<dbReference type="GO" id="GO:0009099">
    <property type="term" value="P:L-valine biosynthetic process"/>
    <property type="evidence" value="ECO:0000318"/>
    <property type="project" value="GO_Central"/>
</dbReference>
<dbReference type="FunFam" id="3.40.50.1220:FF:000021">
    <property type="entry name" value="IlvB (bacterial acetolactate synthase)-like"/>
    <property type="match status" value="1"/>
</dbReference>
<dbReference type="STRING" id="13616.ENSMODP00000018143"/>
<dbReference type="FunFam" id="3.40.50.970:FF:000007">
    <property type="entry name" value="Acetolactate synthase"/>
    <property type="match status" value="1"/>
</dbReference>
<dbReference type="InParanoid" id="F7ERP5"/>
<dbReference type="GO" id="GO:0003984">
    <property type="term" value="F:acetolactate synthase activity"/>
    <property type="evidence" value="ECO:0000318"/>
    <property type="project" value="GO_Central"/>
</dbReference>
<dbReference type="GO" id="GO:0050660">
    <property type="term" value="F:flavin adenine dinucleotide binding"/>
    <property type="evidence" value="ECO:0000318"/>
    <property type="project" value="GO_Central"/>
</dbReference>
<dbReference type="PANTHER" id="PTHR18968">
    <property type="entry name" value="THIAMINE PYROPHOSPHATE ENZYMES"/>
    <property type="match status" value="1"/>
</dbReference>
<dbReference type="Pfam" id="PF00205">
    <property type="entry name" value="TPP_enzyme_M"/>
    <property type="match status" value="1"/>
</dbReference>
<dbReference type="CTD" id="216136"/>
<evidence type="ECO:0000256" key="10">
    <source>
        <dbReference type="ARBA" id="ARBA00048767"/>
    </source>
</evidence>
<dbReference type="GeneID" id="100012422"/>
<dbReference type="InterPro" id="IPR029035">
    <property type="entry name" value="DHS-like_NAD/FAD-binding_dom"/>
</dbReference>
<evidence type="ECO:0000256" key="9">
    <source>
        <dbReference type="ARBA" id="ARBA00048738"/>
    </source>
</evidence>
<gene>
    <name evidence="16" type="primary">ILVBL</name>
</gene>
<sequence length="628" mass="67682">MEASWSSAFYYVLLACGTLGTISLGVAYRFGLLYQLLHQVDKSSSRYGGENVASVLKAHGIRFIFTLVGGHISPLLVAAEKLGIRVVDTRQEATAVFAADAVARLSGTVGVAAVTAGPGLTNAVTAVKNAQMAQSPVLLLGGAASTLLQGRGPLQGIDQMSLFRPLCKFCASVHRVRDIIPTLRAALAAAQSGTPGPVFVELPIDVLYPYFLVQREVMPSKSKPPKSLIGKLVSWYLENHLANLFAGAWEPQPEGPLPLNIPQASSQQVQRCVELVSRAKKPLLLLGSQALLPPTPAESLRIAVESLGIPCFLGGMSRGLLGRNSPIHIRQNRRDALKEADVVILAGAVCDFRLSYGRVLSHSSKIIAVNRDREQLLLNSDLFWKPQEAVQGDVGSFLLRLSEGLRGQTWNQEWIEQLQKADQQKEQTNREKGAEPTAHHLNPLWVLELVEKTLPDNSVLVADGGDFVGSAAYLVRPRGPLRWLDPGAFGTLGVGGGFALGAKLCRPDAEVWVLFGDGALGYSIIEFDTFARHKVPIIAVVGNDACWTQISREQVPILGSNVACGLAYTDYHVVAEGLGSKGLLLSRENEEKAEEVLHTAQQLCRKGQPVLINVLIGKSDFRDGSISV</sequence>
<comment type="similarity">
    <text evidence="3 11">Belongs to the TPP enzyme family.</text>
</comment>
<keyword evidence="17" id="KW-1185">Reference proteome</keyword>
<proteinExistence type="inferred from homology"/>
<evidence type="ECO:0000256" key="1">
    <source>
        <dbReference type="ARBA" id="ARBA00001946"/>
    </source>
</evidence>
<protein>
    <recommendedName>
        <fullName evidence="4">2-hydroxyacyl-CoA lyase 2</fullName>
    </recommendedName>
    <alternativeName>
        <fullName evidence="8">Acetolactate synthase-like protein</fullName>
    </alternativeName>
    <alternativeName>
        <fullName evidence="7">IlvB-like protein</fullName>
    </alternativeName>
</protein>
<dbReference type="Ensembl" id="ENSMODT00000018475.4">
    <property type="protein sequence ID" value="ENSMODP00000018143.3"/>
    <property type="gene ID" value="ENSMODG00000014519.4"/>
</dbReference>
<dbReference type="InterPro" id="IPR011766">
    <property type="entry name" value="TPP_enzyme_TPP-bd"/>
</dbReference>
<keyword evidence="12" id="KW-0812">Transmembrane</keyword>
<evidence type="ECO:0000256" key="7">
    <source>
        <dbReference type="ARBA" id="ARBA00030510"/>
    </source>
</evidence>
<dbReference type="GO" id="GO:0000287">
    <property type="term" value="F:magnesium ion binding"/>
    <property type="evidence" value="ECO:0007669"/>
    <property type="project" value="InterPro"/>
</dbReference>
<dbReference type="InterPro" id="IPR029061">
    <property type="entry name" value="THDP-binding"/>
</dbReference>
<keyword evidence="12" id="KW-0472">Membrane</keyword>
<dbReference type="GO" id="GO:0009097">
    <property type="term" value="P:isoleucine biosynthetic process"/>
    <property type="evidence" value="ECO:0000318"/>
    <property type="project" value="GO_Central"/>
</dbReference>
<dbReference type="Pfam" id="PF02776">
    <property type="entry name" value="TPP_enzyme_N"/>
    <property type="match status" value="1"/>
</dbReference>
<dbReference type="InterPro" id="IPR012001">
    <property type="entry name" value="Thiamin_PyroP_enz_TPP-bd_dom"/>
</dbReference>
<dbReference type="Proteomes" id="UP000002280">
    <property type="component" value="Chromosome 3"/>
</dbReference>
<accession>F7ERP5</accession>
<evidence type="ECO:0000259" key="15">
    <source>
        <dbReference type="Pfam" id="PF02776"/>
    </source>
</evidence>